<feature type="chain" id="PRO_5020725181" evidence="1">
    <location>
        <begin position="25"/>
        <end position="320"/>
    </location>
</feature>
<dbReference type="EMBL" id="SUKA01000002">
    <property type="protein sequence ID" value="TJY66977.1"/>
    <property type="molecule type" value="Genomic_DNA"/>
</dbReference>
<reference evidence="2 3" key="1">
    <citation type="submission" date="2019-04" db="EMBL/GenBank/DDBJ databases">
        <title>Sphingobacterium olei sp. nov., isolated from oil-contaminated soil.</title>
        <authorList>
            <person name="Liu B."/>
        </authorList>
    </citation>
    <scope>NUCLEOTIDE SEQUENCE [LARGE SCALE GENOMIC DNA]</scope>
    <source>
        <strain evidence="2 3">Y3L14</strain>
    </source>
</reference>
<proteinExistence type="predicted"/>
<comment type="caution">
    <text evidence="2">The sequence shown here is derived from an EMBL/GenBank/DDBJ whole genome shotgun (WGS) entry which is preliminary data.</text>
</comment>
<dbReference type="Proteomes" id="UP000309872">
    <property type="component" value="Unassembled WGS sequence"/>
</dbReference>
<dbReference type="OrthoDB" id="9808953at2"/>
<feature type="signal peptide" evidence="1">
    <location>
        <begin position="1"/>
        <end position="24"/>
    </location>
</feature>
<dbReference type="RefSeq" id="WP_136820326.1">
    <property type="nucleotide sequence ID" value="NZ_BMJX01000002.1"/>
</dbReference>
<sequence length="320" mass="33324">MKSKFIKLAGLAVAAIFCTIEANAQVGIGTPTPADAAQLEILAGDKGILIPRVALTATTAFAPVTGTEAQSLLVFNTMVAGTGETAVAPGFYYWVLEEGTAPNAIPAHWERIVNQTQLNAVLGDNQKIKDLLNVAFPSNNINDTELGNGINSGGGLVYTPEMPASGGNPAVPASFSFVYYDAATSTYIAEPVDINEFKIILGDVINANANTSVFTGNTYVDGSTTYYIYRGEFTTTVTANTAQTTGITIDKAIVADGILSATLRYGIGATASITSLDIDVPTKKVDFNVGVGNMYNVLGTTDITAKVIVEFAATDVPAGL</sequence>
<evidence type="ECO:0000313" key="2">
    <source>
        <dbReference type="EMBL" id="TJY66977.1"/>
    </source>
</evidence>
<evidence type="ECO:0000313" key="3">
    <source>
        <dbReference type="Proteomes" id="UP000309872"/>
    </source>
</evidence>
<evidence type="ECO:0000256" key="1">
    <source>
        <dbReference type="SAM" id="SignalP"/>
    </source>
</evidence>
<gene>
    <name evidence="2" type="ORF">FAZ19_08755</name>
</gene>
<accession>A0A4U0H5E4</accession>
<organism evidence="2 3">
    <name type="scientific">Sphingobacterium alkalisoli</name>
    <dbReference type="NCBI Taxonomy" id="1874115"/>
    <lineage>
        <taxon>Bacteria</taxon>
        <taxon>Pseudomonadati</taxon>
        <taxon>Bacteroidota</taxon>
        <taxon>Sphingobacteriia</taxon>
        <taxon>Sphingobacteriales</taxon>
        <taxon>Sphingobacteriaceae</taxon>
        <taxon>Sphingobacterium</taxon>
    </lineage>
</organism>
<name>A0A4U0H5E4_9SPHI</name>
<keyword evidence="3" id="KW-1185">Reference proteome</keyword>
<protein>
    <submittedName>
        <fullName evidence="2">Uncharacterized protein</fullName>
    </submittedName>
</protein>
<dbReference type="AlphaFoldDB" id="A0A4U0H5E4"/>
<keyword evidence="1" id="KW-0732">Signal</keyword>